<keyword evidence="5" id="KW-0808">Transferase</keyword>
<dbReference type="GO" id="GO:0005794">
    <property type="term" value="C:Golgi apparatus"/>
    <property type="evidence" value="ECO:0007669"/>
    <property type="project" value="TreeGrafter"/>
</dbReference>
<evidence type="ECO:0000256" key="3">
    <source>
        <dbReference type="ARBA" id="ARBA00005735"/>
    </source>
</evidence>
<evidence type="ECO:0000256" key="8">
    <source>
        <dbReference type="ARBA" id="ARBA00022989"/>
    </source>
</evidence>
<dbReference type="PANTHER" id="PTHR19300:SF57">
    <property type="entry name" value="BETA-1,4-N-ACETYLGALACTOSAMINYLTRANSFERASE"/>
    <property type="match status" value="1"/>
</dbReference>
<evidence type="ECO:0000256" key="1">
    <source>
        <dbReference type="ARBA" id="ARBA00004606"/>
    </source>
</evidence>
<dbReference type="InterPro" id="IPR027791">
    <property type="entry name" value="Galactosyl_T_C"/>
</dbReference>
<keyword evidence="6" id="KW-0812">Transmembrane</keyword>
<dbReference type="Proteomes" id="UP001152795">
    <property type="component" value="Unassembled WGS sequence"/>
</dbReference>
<feature type="domain" description="Galactosyltransferase C-terminal" evidence="11">
    <location>
        <begin position="132"/>
        <end position="207"/>
    </location>
</feature>
<sequence>GPLRVDQRVPETEANIEDVWDVKGWVEKGGAWRPTKCQAVSKVAIIIPYRKREQQLKIFLRHMHPMLKRQLLDYRIMVIEQAGETPFNRAMLFNIGYKEALAFHDFKCFVFHDVDLMPENDKNYYGCPTAPRHLSVAIDKFQYRLPYQAIFGGAGAFRKEDFEKINGFSNQFWGWGGEDDDLYRRITAKGFKLTRPGMAVGRYKMIRIFHQSAKADPLRFQKLKDSQQRMVTDGLNSLKYRVESVIERPLYTKVTVDINPLANTKDDNKLLEQLVTRTN</sequence>
<feature type="domain" description="Galactosyltransferase N-terminal" evidence="12">
    <location>
        <begin position="11"/>
        <end position="128"/>
    </location>
</feature>
<dbReference type="PRINTS" id="PR02050">
    <property type="entry name" value="B14GALTRFASE"/>
</dbReference>
<evidence type="ECO:0000313" key="13">
    <source>
        <dbReference type="EMBL" id="CAB4035828.1"/>
    </source>
</evidence>
<dbReference type="Pfam" id="PF02709">
    <property type="entry name" value="Glyco_transf_7C"/>
    <property type="match status" value="1"/>
</dbReference>
<evidence type="ECO:0000256" key="2">
    <source>
        <dbReference type="ARBA" id="ARBA00004922"/>
    </source>
</evidence>
<evidence type="ECO:0000256" key="7">
    <source>
        <dbReference type="ARBA" id="ARBA00022968"/>
    </source>
</evidence>
<keyword evidence="10" id="KW-0325">Glycoprotein</keyword>
<gene>
    <name evidence="13" type="ORF">PACLA_8A066449</name>
</gene>
<dbReference type="UniPathway" id="UPA00378"/>
<evidence type="ECO:0000256" key="6">
    <source>
        <dbReference type="ARBA" id="ARBA00022692"/>
    </source>
</evidence>
<dbReference type="SUPFAM" id="SSF53448">
    <property type="entry name" value="Nucleotide-diphospho-sugar transferases"/>
    <property type="match status" value="1"/>
</dbReference>
<dbReference type="GO" id="GO:0008378">
    <property type="term" value="F:galactosyltransferase activity"/>
    <property type="evidence" value="ECO:0007669"/>
    <property type="project" value="TreeGrafter"/>
</dbReference>
<protein>
    <submittedName>
        <fullName evidence="13">Beta-1,4-N-acetylgalactosaminyltransferase bre-4-like</fullName>
    </submittedName>
</protein>
<dbReference type="Pfam" id="PF13733">
    <property type="entry name" value="Glyco_transf_7N"/>
    <property type="match status" value="1"/>
</dbReference>
<keyword evidence="9" id="KW-0472">Membrane</keyword>
<reference evidence="13" key="1">
    <citation type="submission" date="2020-04" db="EMBL/GenBank/DDBJ databases">
        <authorList>
            <person name="Alioto T."/>
            <person name="Alioto T."/>
            <person name="Gomez Garrido J."/>
        </authorList>
    </citation>
    <scope>NUCLEOTIDE SEQUENCE</scope>
    <source>
        <strain evidence="13">A484AB</strain>
    </source>
</reference>
<evidence type="ECO:0000313" key="14">
    <source>
        <dbReference type="Proteomes" id="UP001152795"/>
    </source>
</evidence>
<dbReference type="InterPro" id="IPR029044">
    <property type="entry name" value="Nucleotide-diphossugar_trans"/>
</dbReference>
<evidence type="ECO:0000256" key="10">
    <source>
        <dbReference type="ARBA" id="ARBA00023180"/>
    </source>
</evidence>
<dbReference type="Gene3D" id="3.90.550.10">
    <property type="entry name" value="Spore Coat Polysaccharide Biosynthesis Protein SpsA, Chain A"/>
    <property type="match status" value="1"/>
</dbReference>
<comment type="subcellular location">
    <subcellularLocation>
        <location evidence="1">Membrane</location>
        <topology evidence="1">Single-pass type II membrane protein</topology>
    </subcellularLocation>
</comment>
<dbReference type="PANTHER" id="PTHR19300">
    <property type="entry name" value="BETA-1,4-GALACTOSYLTRANSFERASE"/>
    <property type="match status" value="1"/>
</dbReference>
<organism evidence="13 14">
    <name type="scientific">Paramuricea clavata</name>
    <name type="common">Red gorgonian</name>
    <name type="synonym">Violescent sea-whip</name>
    <dbReference type="NCBI Taxonomy" id="317549"/>
    <lineage>
        <taxon>Eukaryota</taxon>
        <taxon>Metazoa</taxon>
        <taxon>Cnidaria</taxon>
        <taxon>Anthozoa</taxon>
        <taxon>Octocorallia</taxon>
        <taxon>Malacalcyonacea</taxon>
        <taxon>Plexauridae</taxon>
        <taxon>Paramuricea</taxon>
    </lineage>
</organism>
<dbReference type="InterPro" id="IPR003859">
    <property type="entry name" value="Galactosyl_T"/>
</dbReference>
<comment type="caution">
    <text evidence="13">The sequence shown here is derived from an EMBL/GenBank/DDBJ whole genome shotgun (WGS) entry which is preliminary data.</text>
</comment>
<keyword evidence="4" id="KW-0328">Glycosyltransferase</keyword>
<evidence type="ECO:0000256" key="4">
    <source>
        <dbReference type="ARBA" id="ARBA00022676"/>
    </source>
</evidence>
<dbReference type="CDD" id="cd00899">
    <property type="entry name" value="b4GalT"/>
    <property type="match status" value="1"/>
</dbReference>
<feature type="non-terminal residue" evidence="13">
    <location>
        <position position="279"/>
    </location>
</feature>
<dbReference type="InterPro" id="IPR027995">
    <property type="entry name" value="Galactosyl_T_N"/>
</dbReference>
<dbReference type="GO" id="GO:0016020">
    <property type="term" value="C:membrane"/>
    <property type="evidence" value="ECO:0007669"/>
    <property type="project" value="UniProtKB-SubCell"/>
</dbReference>
<keyword evidence="14" id="KW-1185">Reference proteome</keyword>
<comment type="similarity">
    <text evidence="3">Belongs to the glycosyltransferase 7 family.</text>
</comment>
<accession>A0A7D9JUT6</accession>
<feature type="non-terminal residue" evidence="13">
    <location>
        <position position="1"/>
    </location>
</feature>
<evidence type="ECO:0000256" key="5">
    <source>
        <dbReference type="ARBA" id="ARBA00022679"/>
    </source>
</evidence>
<keyword evidence="7" id="KW-0735">Signal-anchor</keyword>
<evidence type="ECO:0000256" key="9">
    <source>
        <dbReference type="ARBA" id="ARBA00023136"/>
    </source>
</evidence>
<dbReference type="AlphaFoldDB" id="A0A7D9JUT6"/>
<dbReference type="OrthoDB" id="10016069at2759"/>
<name>A0A7D9JUT6_PARCT</name>
<evidence type="ECO:0000259" key="12">
    <source>
        <dbReference type="Pfam" id="PF13733"/>
    </source>
</evidence>
<dbReference type="EMBL" id="CACRXK020021405">
    <property type="protein sequence ID" value="CAB4035828.1"/>
    <property type="molecule type" value="Genomic_DNA"/>
</dbReference>
<comment type="pathway">
    <text evidence="2">Protein modification; protein glycosylation.</text>
</comment>
<keyword evidence="8" id="KW-1133">Transmembrane helix</keyword>
<proteinExistence type="inferred from homology"/>
<evidence type="ECO:0000259" key="11">
    <source>
        <dbReference type="Pfam" id="PF02709"/>
    </source>
</evidence>
<dbReference type="GO" id="GO:0005975">
    <property type="term" value="P:carbohydrate metabolic process"/>
    <property type="evidence" value="ECO:0007669"/>
    <property type="project" value="InterPro"/>
</dbReference>